<dbReference type="PANTHER" id="PTHR31174:SF34">
    <property type="entry name" value="LATE EMBRYOGENESIS ABUNDANT PROTEIN 47"/>
    <property type="match status" value="1"/>
</dbReference>
<accession>A0ABS8VJT3</accession>
<dbReference type="EMBL" id="JACEIK010005250">
    <property type="protein sequence ID" value="MCE0481044.1"/>
    <property type="molecule type" value="Genomic_DNA"/>
</dbReference>
<dbReference type="PANTHER" id="PTHR31174">
    <property type="entry name" value="SEED MATURATION FAMILY PROTEIN"/>
    <property type="match status" value="1"/>
</dbReference>
<dbReference type="Proteomes" id="UP000823775">
    <property type="component" value="Unassembled WGS sequence"/>
</dbReference>
<evidence type="ECO:0000256" key="1">
    <source>
        <dbReference type="ARBA" id="ARBA00010733"/>
    </source>
</evidence>
<organism evidence="4 5">
    <name type="scientific">Datura stramonium</name>
    <name type="common">Jimsonweed</name>
    <name type="synonym">Common thornapple</name>
    <dbReference type="NCBI Taxonomy" id="4076"/>
    <lineage>
        <taxon>Eukaryota</taxon>
        <taxon>Viridiplantae</taxon>
        <taxon>Streptophyta</taxon>
        <taxon>Embryophyta</taxon>
        <taxon>Tracheophyta</taxon>
        <taxon>Spermatophyta</taxon>
        <taxon>Magnoliopsida</taxon>
        <taxon>eudicotyledons</taxon>
        <taxon>Gunneridae</taxon>
        <taxon>Pentapetalae</taxon>
        <taxon>asterids</taxon>
        <taxon>lamiids</taxon>
        <taxon>Solanales</taxon>
        <taxon>Solanaceae</taxon>
        <taxon>Solanoideae</taxon>
        <taxon>Datureae</taxon>
        <taxon>Datura</taxon>
    </lineage>
</organism>
<comment type="caution">
    <text evidence="4">The sequence shown here is derived from an EMBL/GenBank/DDBJ whole genome shotgun (WGS) entry which is preliminary data.</text>
</comment>
<keyword evidence="2" id="KW-0677">Repeat</keyword>
<dbReference type="Pfam" id="PF04927">
    <property type="entry name" value="SMP"/>
    <property type="match status" value="1"/>
</dbReference>
<evidence type="ECO:0000259" key="3">
    <source>
        <dbReference type="Pfam" id="PF04927"/>
    </source>
</evidence>
<evidence type="ECO:0000313" key="5">
    <source>
        <dbReference type="Proteomes" id="UP000823775"/>
    </source>
</evidence>
<reference evidence="4 5" key="1">
    <citation type="journal article" date="2021" name="BMC Genomics">
        <title>Datura genome reveals duplications of psychoactive alkaloid biosynthetic genes and high mutation rate following tissue culture.</title>
        <authorList>
            <person name="Rajewski A."/>
            <person name="Carter-House D."/>
            <person name="Stajich J."/>
            <person name="Litt A."/>
        </authorList>
    </citation>
    <scope>NUCLEOTIDE SEQUENCE [LARGE SCALE GENOMIC DNA]</scope>
    <source>
        <strain evidence="4">AR-01</strain>
    </source>
</reference>
<gene>
    <name evidence="4" type="ORF">HAX54_038441</name>
</gene>
<evidence type="ECO:0000313" key="4">
    <source>
        <dbReference type="EMBL" id="MCE0481044.1"/>
    </source>
</evidence>
<sequence length="150" mass="16113">MEHRTYGHISKGGPASVMQSAANQNERAGFITHQDVNAAANQGVSITDTDQTGNRMMTEPQWITVTLPQYRAAEVREPPVAPTLYLMALLLQLDASSKLPSDKAVTRKDAEGVIGAELRNDPNLCTHPGGVAASIAAAARLNQNRPCKEH</sequence>
<dbReference type="InterPro" id="IPR042971">
    <property type="entry name" value="LEA_SMP"/>
</dbReference>
<comment type="similarity">
    <text evidence="1">Belongs to the LEA type SMP family.</text>
</comment>
<feature type="domain" description="SMP" evidence="3">
    <location>
        <begin position="93"/>
        <end position="144"/>
    </location>
</feature>
<proteinExistence type="inferred from homology"/>
<name>A0ABS8VJT3_DATST</name>
<keyword evidence="5" id="KW-1185">Reference proteome</keyword>
<protein>
    <recommendedName>
        <fullName evidence="3">SMP domain-containing protein</fullName>
    </recommendedName>
</protein>
<dbReference type="InterPro" id="IPR007011">
    <property type="entry name" value="LEA_SMP_dom"/>
</dbReference>
<evidence type="ECO:0000256" key="2">
    <source>
        <dbReference type="ARBA" id="ARBA00022737"/>
    </source>
</evidence>